<gene>
    <name evidence="1" type="ORF">ALEPTO_LOCUS11303</name>
</gene>
<dbReference type="PANTHER" id="PTHR34365">
    <property type="entry name" value="ENOLASE (DUF1399)"/>
    <property type="match status" value="1"/>
</dbReference>
<evidence type="ECO:0000313" key="1">
    <source>
        <dbReference type="EMBL" id="CAG8693780.1"/>
    </source>
</evidence>
<dbReference type="Pfam" id="PF07173">
    <property type="entry name" value="GRDP-like"/>
    <property type="match status" value="2"/>
</dbReference>
<dbReference type="Proteomes" id="UP000789508">
    <property type="component" value="Unassembled WGS sequence"/>
</dbReference>
<dbReference type="PANTHER" id="PTHR34365:SF7">
    <property type="entry name" value="GLYCINE-RICH DOMAIN-CONTAINING PROTEIN 1"/>
    <property type="match status" value="1"/>
</dbReference>
<reference evidence="1" key="1">
    <citation type="submission" date="2021-06" db="EMBL/GenBank/DDBJ databases">
        <authorList>
            <person name="Kallberg Y."/>
            <person name="Tangrot J."/>
            <person name="Rosling A."/>
        </authorList>
    </citation>
    <scope>NUCLEOTIDE SEQUENCE</scope>
    <source>
        <strain evidence="1">FL130A</strain>
    </source>
</reference>
<accession>A0A9N9ETS5</accession>
<comment type="caution">
    <text evidence="1">The sequence shown here is derived from an EMBL/GenBank/DDBJ whole genome shotgun (WGS) entry which is preliminary data.</text>
</comment>
<dbReference type="InterPro" id="IPR009836">
    <property type="entry name" value="GRDP-like"/>
</dbReference>
<dbReference type="AlphaFoldDB" id="A0A9N9ETS5"/>
<dbReference type="EMBL" id="CAJVPS010017439">
    <property type="protein sequence ID" value="CAG8693780.1"/>
    <property type="molecule type" value="Genomic_DNA"/>
</dbReference>
<protein>
    <submittedName>
        <fullName evidence="1">11996_t:CDS:1</fullName>
    </submittedName>
</protein>
<proteinExistence type="predicted"/>
<feature type="non-terminal residue" evidence="1">
    <location>
        <position position="401"/>
    </location>
</feature>
<organism evidence="1 2">
    <name type="scientific">Ambispora leptoticha</name>
    <dbReference type="NCBI Taxonomy" id="144679"/>
    <lineage>
        <taxon>Eukaryota</taxon>
        <taxon>Fungi</taxon>
        <taxon>Fungi incertae sedis</taxon>
        <taxon>Mucoromycota</taxon>
        <taxon>Glomeromycotina</taxon>
        <taxon>Glomeromycetes</taxon>
        <taxon>Archaeosporales</taxon>
        <taxon>Ambisporaceae</taxon>
        <taxon>Ambispora</taxon>
    </lineage>
</organism>
<evidence type="ECO:0000313" key="2">
    <source>
        <dbReference type="Proteomes" id="UP000789508"/>
    </source>
</evidence>
<sequence>MLDVLSDTIEFEKKRPNFTSYNDDEKQRRQLQFSQETTLNIDGVVNPEMLHAHLILLTKFKALEQSDQEMDDRYLLRAEQRYIAWIDLLNHKNFPKEEMPIPPLDVCLIWHAHCLSPLRYYEDMLRLHDPQAHNYNFPLAKLARHLDEYSQQIWHEYTKKPWVLELNNDSPFDFKCPLCNQIDQISPDTYVKIMRTNNYDVKCKHCGKQYKSEFVSVSRFVEDILAGTIVDLKSGTVSKLNAEKDCNLLFSSPGITLSTSTVYTWSEINTEVKKHADSLKSSRKLKDVRNEIIERIIFAYMDIPAPFSIDLVSAVKRQRNFTNKAVNNSWINCMTVQSNAIERYHKFINLQKDYTGTLFVPTLDIDLAWHTHVLHPSLYRNFTNKHMGRMINHDDTLAKKT</sequence>
<keyword evidence="2" id="KW-1185">Reference proteome</keyword>
<name>A0A9N9ETS5_9GLOM</name>
<dbReference type="OrthoDB" id="2684236at2759"/>